<proteinExistence type="predicted"/>
<feature type="region of interest" description="Disordered" evidence="1">
    <location>
        <begin position="1"/>
        <end position="43"/>
    </location>
</feature>
<dbReference type="Gramene" id="PRQ43338">
    <property type="protein sequence ID" value="PRQ43338"/>
    <property type="gene ID" value="RchiOBHm_Chr3g0467411"/>
</dbReference>
<comment type="caution">
    <text evidence="2">The sequence shown here is derived from an EMBL/GenBank/DDBJ whole genome shotgun (WGS) entry which is preliminary data.</text>
</comment>
<keyword evidence="3" id="KW-1185">Reference proteome</keyword>
<dbReference type="EMBL" id="PDCK01000041">
    <property type="protein sequence ID" value="PRQ43338.1"/>
    <property type="molecule type" value="Genomic_DNA"/>
</dbReference>
<dbReference type="Proteomes" id="UP000238479">
    <property type="component" value="Chromosome 3"/>
</dbReference>
<name>A0A2P6RA80_ROSCH</name>
<reference evidence="2 3" key="1">
    <citation type="journal article" date="2018" name="Nat. Genet.">
        <title>The Rosa genome provides new insights in the design of modern roses.</title>
        <authorList>
            <person name="Bendahmane M."/>
        </authorList>
    </citation>
    <scope>NUCLEOTIDE SEQUENCE [LARGE SCALE GENOMIC DNA]</scope>
    <source>
        <strain evidence="3">cv. Old Blush</strain>
    </source>
</reference>
<accession>A0A2P6RA80</accession>
<feature type="compositionally biased region" description="Polar residues" evidence="1">
    <location>
        <begin position="1"/>
        <end position="10"/>
    </location>
</feature>
<gene>
    <name evidence="2" type="ORF">RchiOBHm_Chr3g0467411</name>
</gene>
<sequence>MGSGASQTLNATPTRSSTETTPTATSEAAAPLLLPPPPPSAAAAPISEAKYVKRNNQFVAWDHFEKMRNSDGTPLEKPKAKCKYCPTMHVCLRLKIKWDNIHEDSYALPMQEVSSDVAFGSA</sequence>
<protein>
    <submittedName>
        <fullName evidence="2">Uncharacterized protein</fullName>
    </submittedName>
</protein>
<dbReference type="AlphaFoldDB" id="A0A2P6RA80"/>
<organism evidence="2 3">
    <name type="scientific">Rosa chinensis</name>
    <name type="common">China rose</name>
    <dbReference type="NCBI Taxonomy" id="74649"/>
    <lineage>
        <taxon>Eukaryota</taxon>
        <taxon>Viridiplantae</taxon>
        <taxon>Streptophyta</taxon>
        <taxon>Embryophyta</taxon>
        <taxon>Tracheophyta</taxon>
        <taxon>Spermatophyta</taxon>
        <taxon>Magnoliopsida</taxon>
        <taxon>eudicotyledons</taxon>
        <taxon>Gunneridae</taxon>
        <taxon>Pentapetalae</taxon>
        <taxon>rosids</taxon>
        <taxon>fabids</taxon>
        <taxon>Rosales</taxon>
        <taxon>Rosaceae</taxon>
        <taxon>Rosoideae</taxon>
        <taxon>Rosoideae incertae sedis</taxon>
        <taxon>Rosa</taxon>
    </lineage>
</organism>
<evidence type="ECO:0000313" key="2">
    <source>
        <dbReference type="EMBL" id="PRQ43338.1"/>
    </source>
</evidence>
<evidence type="ECO:0000256" key="1">
    <source>
        <dbReference type="SAM" id="MobiDB-lite"/>
    </source>
</evidence>
<feature type="compositionally biased region" description="Low complexity" evidence="1">
    <location>
        <begin position="11"/>
        <end position="32"/>
    </location>
</feature>
<evidence type="ECO:0000313" key="3">
    <source>
        <dbReference type="Proteomes" id="UP000238479"/>
    </source>
</evidence>